<feature type="compositionally biased region" description="Low complexity" evidence="5">
    <location>
        <begin position="127"/>
        <end position="148"/>
    </location>
</feature>
<dbReference type="PROSITE" id="PS51039">
    <property type="entry name" value="ZF_AN1"/>
    <property type="match status" value="1"/>
</dbReference>
<dbReference type="Pfam" id="PF01428">
    <property type="entry name" value="zf-AN1"/>
    <property type="match status" value="1"/>
</dbReference>
<reference evidence="7" key="1">
    <citation type="submission" date="2022-11" db="EMBL/GenBank/DDBJ databases">
        <title>Genome Sequence of Cubamyces cubensis.</title>
        <authorList>
            <person name="Buettner E."/>
        </authorList>
    </citation>
    <scope>NUCLEOTIDE SEQUENCE</scope>
    <source>
        <strain evidence="7">MPL-01</strain>
    </source>
</reference>
<keyword evidence="8" id="KW-1185">Reference proteome</keyword>
<gene>
    <name evidence="7" type="ORF">ONZ51_g10561</name>
</gene>
<evidence type="ECO:0000256" key="3">
    <source>
        <dbReference type="ARBA" id="ARBA00022833"/>
    </source>
</evidence>
<dbReference type="SUPFAM" id="SSF118310">
    <property type="entry name" value="AN1-like Zinc finger"/>
    <property type="match status" value="2"/>
</dbReference>
<evidence type="ECO:0000313" key="7">
    <source>
        <dbReference type="EMBL" id="KAJ8462970.1"/>
    </source>
</evidence>
<dbReference type="PANTHER" id="PTHR14677:SF40">
    <property type="entry name" value="CDC48-ASSOCIATED UBIQUITIN-LIKE_ZINC FINGER PROTEIN 1"/>
    <property type="match status" value="1"/>
</dbReference>
<dbReference type="InterPro" id="IPR000058">
    <property type="entry name" value="Znf_AN1"/>
</dbReference>
<evidence type="ECO:0000313" key="8">
    <source>
        <dbReference type="Proteomes" id="UP001215151"/>
    </source>
</evidence>
<evidence type="ECO:0000256" key="2">
    <source>
        <dbReference type="ARBA" id="ARBA00022771"/>
    </source>
</evidence>
<dbReference type="AlphaFoldDB" id="A0AAD7TKA8"/>
<evidence type="ECO:0000256" key="4">
    <source>
        <dbReference type="PROSITE-ProRule" id="PRU00449"/>
    </source>
</evidence>
<feature type="region of interest" description="Disordered" evidence="5">
    <location>
        <begin position="108"/>
        <end position="164"/>
    </location>
</feature>
<name>A0AAD7TKA8_9APHY</name>
<accession>A0AAD7TKA8</accession>
<keyword evidence="3" id="KW-0862">Zinc</keyword>
<dbReference type="PANTHER" id="PTHR14677">
    <property type="entry name" value="ARSENITE INDUCUBLE RNA ASSOCIATED PROTEIN AIP-1-RELATED"/>
    <property type="match status" value="1"/>
</dbReference>
<dbReference type="GO" id="GO:0005737">
    <property type="term" value="C:cytoplasm"/>
    <property type="evidence" value="ECO:0007669"/>
    <property type="project" value="TreeGrafter"/>
</dbReference>
<protein>
    <recommendedName>
        <fullName evidence="6">AN1-type domain-containing protein</fullName>
    </recommendedName>
</protein>
<keyword evidence="1" id="KW-0479">Metal-binding</keyword>
<evidence type="ECO:0000259" key="6">
    <source>
        <dbReference type="PROSITE" id="PS51039"/>
    </source>
</evidence>
<evidence type="ECO:0000256" key="1">
    <source>
        <dbReference type="ARBA" id="ARBA00022723"/>
    </source>
</evidence>
<dbReference type="EMBL" id="JAPEVG010000426">
    <property type="protein sequence ID" value="KAJ8462970.1"/>
    <property type="molecule type" value="Genomic_DNA"/>
</dbReference>
<dbReference type="Gene3D" id="4.10.1110.10">
    <property type="entry name" value="AN1-like Zinc finger"/>
    <property type="match status" value="2"/>
</dbReference>
<dbReference type="SMART" id="SM00154">
    <property type="entry name" value="ZnF_AN1"/>
    <property type="match status" value="2"/>
</dbReference>
<evidence type="ECO:0000256" key="5">
    <source>
        <dbReference type="SAM" id="MobiDB-lite"/>
    </source>
</evidence>
<sequence>MPQAHANAEIGAHCALPSCNLNDFLPIRCKCDQLFCRDHVFPDAHSCPLLAQTQTTSEPYMKLQRCAAPSCNKPSLEAYVANAQDTLDRSPALCPGCKQAYCAQHREPKSHSCSPPEPSEPAPQKNAAAKALLAKHFGASSDSGSGSSNTRPSNPKKLAQQRQIAVMKMRHKAKPLDPKDSTGSVPMDQRLHVFVRQEGQDKASERVFWLRKVVVHIPSSYSFTGRCEQTIWTGRALDMLASQFKLVISDTQPLKLLYTNDEGTMIALRTDQPLADQIPDGAALSLNREFPV</sequence>
<proteinExistence type="predicted"/>
<dbReference type="GO" id="GO:0008270">
    <property type="term" value="F:zinc ion binding"/>
    <property type="evidence" value="ECO:0007669"/>
    <property type="project" value="UniProtKB-KW"/>
</dbReference>
<keyword evidence="2 4" id="KW-0863">Zinc-finger</keyword>
<feature type="domain" description="AN1-type" evidence="6">
    <location>
        <begin position="8"/>
        <end position="55"/>
    </location>
</feature>
<organism evidence="7 8">
    <name type="scientific">Trametes cubensis</name>
    <dbReference type="NCBI Taxonomy" id="1111947"/>
    <lineage>
        <taxon>Eukaryota</taxon>
        <taxon>Fungi</taxon>
        <taxon>Dikarya</taxon>
        <taxon>Basidiomycota</taxon>
        <taxon>Agaricomycotina</taxon>
        <taxon>Agaricomycetes</taxon>
        <taxon>Polyporales</taxon>
        <taxon>Polyporaceae</taxon>
        <taxon>Trametes</taxon>
    </lineage>
</organism>
<dbReference type="InterPro" id="IPR035896">
    <property type="entry name" value="AN1-like_Znf"/>
</dbReference>
<dbReference type="Proteomes" id="UP001215151">
    <property type="component" value="Unassembled WGS sequence"/>
</dbReference>
<comment type="caution">
    <text evidence="7">The sequence shown here is derived from an EMBL/GenBank/DDBJ whole genome shotgun (WGS) entry which is preliminary data.</text>
</comment>